<feature type="transmembrane region" description="Helical" evidence="1">
    <location>
        <begin position="12"/>
        <end position="34"/>
    </location>
</feature>
<evidence type="ECO:0000313" key="3">
    <source>
        <dbReference type="Proteomes" id="UP000198990"/>
    </source>
</evidence>
<name>A0A1H7FRM4_9FLAO</name>
<gene>
    <name evidence="2" type="ORF">SAMN04488008_101157</name>
</gene>
<protein>
    <submittedName>
        <fullName evidence="2">Uncharacterized protein</fullName>
    </submittedName>
</protein>
<keyword evidence="3" id="KW-1185">Reference proteome</keyword>
<sequence length="44" mass="5484">MVLRKPFRKLSIIYLTYKILIYSNLSVFLVRSYFKFYKVTINFR</sequence>
<dbReference type="STRING" id="228957.SAMN04488008_101157"/>
<keyword evidence="1" id="KW-0812">Transmembrane</keyword>
<evidence type="ECO:0000313" key="2">
    <source>
        <dbReference type="EMBL" id="SEK26015.1"/>
    </source>
</evidence>
<organism evidence="2 3">
    <name type="scientific">Maribacter orientalis</name>
    <dbReference type="NCBI Taxonomy" id="228957"/>
    <lineage>
        <taxon>Bacteria</taxon>
        <taxon>Pseudomonadati</taxon>
        <taxon>Bacteroidota</taxon>
        <taxon>Flavobacteriia</taxon>
        <taxon>Flavobacteriales</taxon>
        <taxon>Flavobacteriaceae</taxon>
        <taxon>Maribacter</taxon>
    </lineage>
</organism>
<evidence type="ECO:0000256" key="1">
    <source>
        <dbReference type="SAM" id="Phobius"/>
    </source>
</evidence>
<keyword evidence="1" id="KW-0472">Membrane</keyword>
<dbReference type="AlphaFoldDB" id="A0A1H7FRM4"/>
<reference evidence="3" key="1">
    <citation type="submission" date="2016-10" db="EMBL/GenBank/DDBJ databases">
        <authorList>
            <person name="Varghese N."/>
            <person name="Submissions S."/>
        </authorList>
    </citation>
    <scope>NUCLEOTIDE SEQUENCE [LARGE SCALE GENOMIC DNA]</scope>
    <source>
        <strain evidence="3">DSM 16471</strain>
    </source>
</reference>
<dbReference type="EMBL" id="FNZN01000001">
    <property type="protein sequence ID" value="SEK26015.1"/>
    <property type="molecule type" value="Genomic_DNA"/>
</dbReference>
<accession>A0A1H7FRM4</accession>
<dbReference type="Proteomes" id="UP000198990">
    <property type="component" value="Unassembled WGS sequence"/>
</dbReference>
<proteinExistence type="predicted"/>
<keyword evidence="1" id="KW-1133">Transmembrane helix</keyword>